<dbReference type="InterPro" id="IPR023214">
    <property type="entry name" value="HAD_sf"/>
</dbReference>
<feature type="transmembrane region" description="Helical" evidence="2">
    <location>
        <begin position="179"/>
        <end position="198"/>
    </location>
</feature>
<organism evidence="3 4">
    <name type="scientific">Planctomyces bekefii</name>
    <dbReference type="NCBI Taxonomy" id="1653850"/>
    <lineage>
        <taxon>Bacteria</taxon>
        <taxon>Pseudomonadati</taxon>
        <taxon>Planctomycetota</taxon>
        <taxon>Planctomycetia</taxon>
        <taxon>Planctomycetales</taxon>
        <taxon>Planctomycetaceae</taxon>
        <taxon>Planctomyces</taxon>
    </lineage>
</organism>
<name>A0A5C6M339_9PLAN</name>
<keyword evidence="2" id="KW-1133">Transmembrane helix</keyword>
<dbReference type="EMBL" id="SRHE01000631">
    <property type="protein sequence ID" value="TWW08509.1"/>
    <property type="molecule type" value="Genomic_DNA"/>
</dbReference>
<keyword evidence="2" id="KW-0472">Membrane</keyword>
<keyword evidence="2" id="KW-0812">Transmembrane</keyword>
<dbReference type="Proteomes" id="UP000321083">
    <property type="component" value="Unassembled WGS sequence"/>
</dbReference>
<keyword evidence="1" id="KW-1278">Translocase</keyword>
<reference evidence="3 4" key="2">
    <citation type="submission" date="2019-08" db="EMBL/GenBank/DDBJ databases">
        <authorList>
            <person name="Henke P."/>
        </authorList>
    </citation>
    <scope>NUCLEOTIDE SEQUENCE [LARGE SCALE GENOMIC DNA]</scope>
    <source>
        <strain evidence="3">Phe10_nw2017</strain>
    </source>
</reference>
<dbReference type="NCBIfam" id="TIGR01494">
    <property type="entry name" value="ATPase_P-type"/>
    <property type="match status" value="1"/>
</dbReference>
<comment type="caution">
    <text evidence="3">The sequence shown here is derived from an EMBL/GenBank/DDBJ whole genome shotgun (WGS) entry which is preliminary data.</text>
</comment>
<protein>
    <submittedName>
        <fullName evidence="3">Uncharacterized protein</fullName>
    </submittedName>
</protein>
<dbReference type="InterPro" id="IPR036412">
    <property type="entry name" value="HAD-like_sf"/>
</dbReference>
<evidence type="ECO:0000313" key="4">
    <source>
        <dbReference type="Proteomes" id="UP000321083"/>
    </source>
</evidence>
<dbReference type="GO" id="GO:0043682">
    <property type="term" value="F:P-type divalent copper transporter activity"/>
    <property type="evidence" value="ECO:0007669"/>
    <property type="project" value="TreeGrafter"/>
</dbReference>
<dbReference type="GO" id="GO:0055070">
    <property type="term" value="P:copper ion homeostasis"/>
    <property type="evidence" value="ECO:0007669"/>
    <property type="project" value="TreeGrafter"/>
</dbReference>
<evidence type="ECO:0000313" key="3">
    <source>
        <dbReference type="EMBL" id="TWW08509.1"/>
    </source>
</evidence>
<dbReference type="GO" id="GO:0005507">
    <property type="term" value="F:copper ion binding"/>
    <property type="evidence" value="ECO:0007669"/>
    <property type="project" value="TreeGrafter"/>
</dbReference>
<dbReference type="Gene3D" id="3.40.50.1000">
    <property type="entry name" value="HAD superfamily/HAD-like"/>
    <property type="match status" value="1"/>
</dbReference>
<dbReference type="PANTHER" id="PTHR43520">
    <property type="entry name" value="ATP7, ISOFORM B"/>
    <property type="match status" value="1"/>
</dbReference>
<dbReference type="Pfam" id="PF00702">
    <property type="entry name" value="Hydrolase"/>
    <property type="match status" value="1"/>
</dbReference>
<dbReference type="InterPro" id="IPR001757">
    <property type="entry name" value="P_typ_ATPase"/>
</dbReference>
<sequence length="208" mass="21793">MDDDRDARGRIYVAWNKSAAAMIVVEDKIRPSAASAVQRLTEGGVKVIMATGDRHLTAQSVAERLGISDVRSSLKPEDKVGLIAALQQQGERVAMVGDGINDAPALAQADVGIAVGSGADVALHAAAIVIPHGDLAKVLQAIEIARKTMSVIRQNLAWAFLYNVLAIPFAASGKMSPMLAAGAMAMSSVSVVANSLRLRRAGRSAQER</sequence>
<evidence type="ECO:0000256" key="1">
    <source>
        <dbReference type="ARBA" id="ARBA00022967"/>
    </source>
</evidence>
<gene>
    <name evidence="3" type="ORF">E3A20_23620</name>
</gene>
<feature type="transmembrane region" description="Helical" evidence="2">
    <location>
        <begin position="156"/>
        <end position="173"/>
    </location>
</feature>
<dbReference type="GO" id="GO:0016887">
    <property type="term" value="F:ATP hydrolysis activity"/>
    <property type="evidence" value="ECO:0007669"/>
    <property type="project" value="InterPro"/>
</dbReference>
<accession>A0A5C6M339</accession>
<dbReference type="GO" id="GO:0016020">
    <property type="term" value="C:membrane"/>
    <property type="evidence" value="ECO:0007669"/>
    <property type="project" value="InterPro"/>
</dbReference>
<dbReference type="PANTHER" id="PTHR43520:SF8">
    <property type="entry name" value="P-TYPE CU(+) TRANSPORTER"/>
    <property type="match status" value="1"/>
</dbReference>
<evidence type="ECO:0000256" key="2">
    <source>
        <dbReference type="SAM" id="Phobius"/>
    </source>
</evidence>
<dbReference type="PRINTS" id="PR00119">
    <property type="entry name" value="CATATPASE"/>
</dbReference>
<keyword evidence="4" id="KW-1185">Reference proteome</keyword>
<reference evidence="3 4" key="1">
    <citation type="submission" date="2019-08" db="EMBL/GenBank/DDBJ databases">
        <title>100 year-old enigma solved: identification of Planctomyces bekefii, the type genus and species of the phylum Planctomycetes.</title>
        <authorList>
            <person name="Svetlana D.N."/>
            <person name="Overmann J."/>
        </authorList>
    </citation>
    <scope>NUCLEOTIDE SEQUENCE [LARGE SCALE GENOMIC DNA]</scope>
    <source>
        <strain evidence="3">Phe10_nw2017</strain>
    </source>
</reference>
<dbReference type="GO" id="GO:0005524">
    <property type="term" value="F:ATP binding"/>
    <property type="evidence" value="ECO:0007669"/>
    <property type="project" value="InterPro"/>
</dbReference>
<dbReference type="SUPFAM" id="SSF56784">
    <property type="entry name" value="HAD-like"/>
    <property type="match status" value="1"/>
</dbReference>
<dbReference type="AlphaFoldDB" id="A0A5C6M339"/>
<proteinExistence type="predicted"/>